<name>A0AAV0HEN2_9ROSI</name>
<proteinExistence type="predicted"/>
<dbReference type="Proteomes" id="UP001154282">
    <property type="component" value="Unassembled WGS sequence"/>
</dbReference>
<keyword evidence="2" id="KW-1185">Reference proteome</keyword>
<gene>
    <name evidence="1" type="ORF">LITE_LOCUS4145</name>
</gene>
<dbReference type="AlphaFoldDB" id="A0AAV0HEN2"/>
<dbReference type="EMBL" id="CAMGYJ010000002">
    <property type="protein sequence ID" value="CAI0383785.1"/>
    <property type="molecule type" value="Genomic_DNA"/>
</dbReference>
<organism evidence="1 2">
    <name type="scientific">Linum tenue</name>
    <dbReference type="NCBI Taxonomy" id="586396"/>
    <lineage>
        <taxon>Eukaryota</taxon>
        <taxon>Viridiplantae</taxon>
        <taxon>Streptophyta</taxon>
        <taxon>Embryophyta</taxon>
        <taxon>Tracheophyta</taxon>
        <taxon>Spermatophyta</taxon>
        <taxon>Magnoliopsida</taxon>
        <taxon>eudicotyledons</taxon>
        <taxon>Gunneridae</taxon>
        <taxon>Pentapetalae</taxon>
        <taxon>rosids</taxon>
        <taxon>fabids</taxon>
        <taxon>Malpighiales</taxon>
        <taxon>Linaceae</taxon>
        <taxon>Linum</taxon>
    </lineage>
</organism>
<dbReference type="PANTHER" id="PTHR48165">
    <property type="entry name" value="BNAC03G44900D PROTEIN"/>
    <property type="match status" value="1"/>
</dbReference>
<evidence type="ECO:0000313" key="2">
    <source>
        <dbReference type="Proteomes" id="UP001154282"/>
    </source>
</evidence>
<dbReference type="PANTHER" id="PTHR48165:SF1">
    <property type="entry name" value="TRANSMEMBRANE PROTEIN"/>
    <property type="match status" value="1"/>
</dbReference>
<reference evidence="1" key="1">
    <citation type="submission" date="2022-08" db="EMBL/GenBank/DDBJ databases">
        <authorList>
            <person name="Gutierrez-Valencia J."/>
        </authorList>
    </citation>
    <scope>NUCLEOTIDE SEQUENCE</scope>
</reference>
<accession>A0AAV0HEN2</accession>
<sequence length="110" mass="11931">MFRTLARLRRNIKKSPRVADESMFGGGGVVMMNRAGGGGDHRQQDPTDHSSNKLSAVMGLVLLAPFSVFACLSQPHVSGADGMWASAELPQLSEVNHLMVNDSMRYAILM</sequence>
<comment type="caution">
    <text evidence="1">The sequence shown here is derived from an EMBL/GenBank/DDBJ whole genome shotgun (WGS) entry which is preliminary data.</text>
</comment>
<evidence type="ECO:0000313" key="1">
    <source>
        <dbReference type="EMBL" id="CAI0383785.1"/>
    </source>
</evidence>
<protein>
    <submittedName>
        <fullName evidence="1">Uncharacterized protein</fullName>
    </submittedName>
</protein>